<reference evidence="1 2" key="2">
    <citation type="submission" date="2019-04" db="EMBL/GenBank/DDBJ databases">
        <title>The genome sequence of big-headed turtle.</title>
        <authorList>
            <person name="Gong S."/>
        </authorList>
    </citation>
    <scope>NUCLEOTIDE SEQUENCE [LARGE SCALE GENOMIC DNA]</scope>
    <source>
        <strain evidence="1">DO16091913</strain>
        <tissue evidence="1">Muscle</tissue>
    </source>
</reference>
<comment type="caution">
    <text evidence="1">The sequence shown here is derived from an EMBL/GenBank/DDBJ whole genome shotgun (WGS) entry which is preliminary data.</text>
</comment>
<dbReference type="EMBL" id="QXTE01000086">
    <property type="protein sequence ID" value="TFK07348.1"/>
    <property type="molecule type" value="Genomic_DNA"/>
</dbReference>
<sequence>MAEERACNHKINCYAIISVSCACKLLCPDHNLSPSPSPALPLPPTHPVLTQCGLKECLHGRFLHSRGPSLLLVGWVGKGSIEFTSSQQPAGPNGFCILRNPKSWQIMS</sequence>
<accession>A0A4D9EI30</accession>
<proteinExistence type="predicted"/>
<dbReference type="AlphaFoldDB" id="A0A4D9EI30"/>
<organism evidence="1 2">
    <name type="scientific">Platysternon megacephalum</name>
    <name type="common">big-headed turtle</name>
    <dbReference type="NCBI Taxonomy" id="55544"/>
    <lineage>
        <taxon>Eukaryota</taxon>
        <taxon>Metazoa</taxon>
        <taxon>Chordata</taxon>
        <taxon>Craniata</taxon>
        <taxon>Vertebrata</taxon>
        <taxon>Euteleostomi</taxon>
        <taxon>Archelosauria</taxon>
        <taxon>Testudinata</taxon>
        <taxon>Testudines</taxon>
        <taxon>Cryptodira</taxon>
        <taxon>Durocryptodira</taxon>
        <taxon>Testudinoidea</taxon>
        <taxon>Platysternidae</taxon>
        <taxon>Platysternon</taxon>
    </lineage>
</organism>
<keyword evidence="2" id="KW-1185">Reference proteome</keyword>
<evidence type="ECO:0000313" key="2">
    <source>
        <dbReference type="Proteomes" id="UP000297703"/>
    </source>
</evidence>
<dbReference type="Proteomes" id="UP000297703">
    <property type="component" value="Unassembled WGS sequence"/>
</dbReference>
<evidence type="ECO:0000313" key="1">
    <source>
        <dbReference type="EMBL" id="TFK07348.1"/>
    </source>
</evidence>
<gene>
    <name evidence="1" type="ORF">DR999_PMT09768</name>
</gene>
<reference evidence="1 2" key="1">
    <citation type="submission" date="2019-04" db="EMBL/GenBank/DDBJ databases">
        <title>Draft genome of the big-headed turtle Platysternon megacephalum.</title>
        <authorList>
            <person name="Gong S."/>
        </authorList>
    </citation>
    <scope>NUCLEOTIDE SEQUENCE [LARGE SCALE GENOMIC DNA]</scope>
    <source>
        <strain evidence="1">DO16091913</strain>
        <tissue evidence="1">Muscle</tissue>
    </source>
</reference>
<protein>
    <submittedName>
        <fullName evidence="1">HAUS augmin-like complex subunit 8</fullName>
    </submittedName>
</protein>
<name>A0A4D9EI30_9SAUR</name>
<dbReference type="PROSITE" id="PS51257">
    <property type="entry name" value="PROKAR_LIPOPROTEIN"/>
    <property type="match status" value="1"/>
</dbReference>